<dbReference type="Pfam" id="PF13489">
    <property type="entry name" value="Methyltransf_23"/>
    <property type="match status" value="1"/>
</dbReference>
<dbReference type="Gene3D" id="3.40.50.150">
    <property type="entry name" value="Vaccinia Virus protein VP39"/>
    <property type="match status" value="1"/>
</dbReference>
<evidence type="ECO:0000313" key="2">
    <source>
        <dbReference type="Proteomes" id="UP000046176"/>
    </source>
</evidence>
<dbReference type="CDD" id="cd02440">
    <property type="entry name" value="AdoMet_MTases"/>
    <property type="match status" value="1"/>
</dbReference>
<sequence length="323" mass="35597">MTCFSCGGQTAPWTYMPLDPLKGAENTHKDFVVCTECGLGAVSPMPSSEEIPSFYDTDRYYTHGQSHLAEVNQTLLDRALLHAAWRLDKGQSLDPERIAKDLPPGASICDLGCGGGELLSRFKALGFNVLGVEPDAAARAEAAKAGITVLAGTCEELPADLKGQSCDLVIMRHVLEHCRDPILALRKAFFLTRPGGILFCEVPNCAATHFKSLGVCSAMFDAPRHLYFFTPACLRKAIGLGGFTFSCFQYMGYTRHHHASWRQWEASIYDRTREYTARPSGRRHTVLRSIQLLLSTAFASDEKKYDSVAVYGRRPGVPERTPV</sequence>
<keyword evidence="1" id="KW-0808">Transferase</keyword>
<dbReference type="PANTHER" id="PTHR43861">
    <property type="entry name" value="TRANS-ACONITATE 2-METHYLTRANSFERASE-RELATED"/>
    <property type="match status" value="1"/>
</dbReference>
<protein>
    <submittedName>
        <fullName evidence="1">Methyltransferase type 12</fullName>
    </submittedName>
</protein>
<dbReference type="GO" id="GO:0008168">
    <property type="term" value="F:methyltransferase activity"/>
    <property type="evidence" value="ECO:0007669"/>
    <property type="project" value="UniProtKB-KW"/>
</dbReference>
<proteinExistence type="predicted"/>
<reference evidence="1 2" key="1">
    <citation type="submission" date="2014-08" db="EMBL/GenBank/DDBJ databases">
        <authorList>
            <person name="Chen Y.-H."/>
        </authorList>
    </citation>
    <scope>NUCLEOTIDE SEQUENCE [LARGE SCALE GENOMIC DNA]</scope>
</reference>
<dbReference type="InterPro" id="IPR029063">
    <property type="entry name" value="SAM-dependent_MTases_sf"/>
</dbReference>
<dbReference type="EMBL" id="CCRH01000016">
    <property type="protein sequence ID" value="CDZ39323.1"/>
    <property type="molecule type" value="Genomic_DNA"/>
</dbReference>
<name>A0A0T7FWE3_NEOGA</name>
<evidence type="ECO:0000313" key="1">
    <source>
        <dbReference type="EMBL" id="CDZ39323.1"/>
    </source>
</evidence>
<dbReference type="RefSeq" id="WP_172745659.1">
    <property type="nucleotide sequence ID" value="NZ_CCRH01000016.1"/>
</dbReference>
<dbReference type="Proteomes" id="UP000046176">
    <property type="component" value="Unassembled WGS sequence"/>
</dbReference>
<gene>
    <name evidence="1" type="ORF">NGAL_HAMBI1145_48060</name>
</gene>
<dbReference type="GO" id="GO:0032259">
    <property type="term" value="P:methylation"/>
    <property type="evidence" value="ECO:0007669"/>
    <property type="project" value="UniProtKB-KW"/>
</dbReference>
<organism evidence="1 2">
    <name type="scientific">Neorhizobium galegae bv. officinalis</name>
    <dbReference type="NCBI Taxonomy" id="323656"/>
    <lineage>
        <taxon>Bacteria</taxon>
        <taxon>Pseudomonadati</taxon>
        <taxon>Pseudomonadota</taxon>
        <taxon>Alphaproteobacteria</taxon>
        <taxon>Hyphomicrobiales</taxon>
        <taxon>Rhizobiaceae</taxon>
        <taxon>Rhizobium/Agrobacterium group</taxon>
        <taxon>Neorhizobium</taxon>
    </lineage>
</organism>
<keyword evidence="1" id="KW-0489">Methyltransferase</keyword>
<accession>A0A0T7FWE3</accession>
<dbReference type="AlphaFoldDB" id="A0A0T7FWE3"/>
<dbReference type="SUPFAM" id="SSF53335">
    <property type="entry name" value="S-adenosyl-L-methionine-dependent methyltransferases"/>
    <property type="match status" value="1"/>
</dbReference>